<dbReference type="GO" id="GO:0032259">
    <property type="term" value="P:methylation"/>
    <property type="evidence" value="ECO:0007669"/>
    <property type="project" value="UniProtKB-KW"/>
</dbReference>
<dbReference type="eggNOG" id="arCOG01773">
    <property type="taxonomic scope" value="Archaea"/>
</dbReference>
<dbReference type="Proteomes" id="UP000005867">
    <property type="component" value="Chromosome"/>
</dbReference>
<dbReference type="EMBL" id="CP003098">
    <property type="protein sequence ID" value="AET32835.1"/>
    <property type="molecule type" value="Genomic_DNA"/>
</dbReference>
<dbReference type="KEGG" id="pyr:P186_1408"/>
<dbReference type="STRING" id="1104324.P186_1408"/>
<dbReference type="GeneID" id="11595668"/>
<keyword evidence="2" id="KW-0489">Methyltransferase</keyword>
<keyword evidence="2" id="KW-0808">Transferase</keyword>
<dbReference type="RefSeq" id="WP_014288661.1">
    <property type="nucleotide sequence ID" value="NC_016645.1"/>
</dbReference>
<dbReference type="Gene3D" id="3.40.50.150">
    <property type="entry name" value="Vaccinia Virus protein VP39"/>
    <property type="match status" value="1"/>
</dbReference>
<organism evidence="2 3">
    <name type="scientific">Pyrobaculum ferrireducens</name>
    <dbReference type="NCBI Taxonomy" id="1104324"/>
    <lineage>
        <taxon>Archaea</taxon>
        <taxon>Thermoproteota</taxon>
        <taxon>Thermoprotei</taxon>
        <taxon>Thermoproteales</taxon>
        <taxon>Thermoproteaceae</taxon>
        <taxon>Pyrobaculum</taxon>
    </lineage>
</organism>
<dbReference type="InterPro" id="IPR013216">
    <property type="entry name" value="Methyltransf_11"/>
</dbReference>
<dbReference type="Pfam" id="PF08241">
    <property type="entry name" value="Methyltransf_11"/>
    <property type="match status" value="1"/>
</dbReference>
<evidence type="ECO:0000313" key="2">
    <source>
        <dbReference type="EMBL" id="AET32835.1"/>
    </source>
</evidence>
<dbReference type="InterPro" id="IPR029063">
    <property type="entry name" value="SAM-dependent_MTases_sf"/>
</dbReference>
<gene>
    <name evidence="2" type="ORF">P186_1408</name>
</gene>
<dbReference type="CDD" id="cd02440">
    <property type="entry name" value="AdoMet_MTases"/>
    <property type="match status" value="1"/>
</dbReference>
<feature type="domain" description="Methyltransferase type 11" evidence="1">
    <location>
        <begin position="192"/>
        <end position="277"/>
    </location>
</feature>
<evidence type="ECO:0000259" key="1">
    <source>
        <dbReference type="Pfam" id="PF08241"/>
    </source>
</evidence>
<reference evidence="2 3" key="1">
    <citation type="journal article" date="2012" name="J. Bacteriol.">
        <title>Complete genome sequence of strain 1860, a crenarchaeon of the genus pyrobaculum able to grow with various electron acceptors.</title>
        <authorList>
            <person name="Mardanov A.V."/>
            <person name="Gumerov V.M."/>
            <person name="Slobodkina G.B."/>
            <person name="Beletsky A.V."/>
            <person name="Bonch-Osmolovskaya E.A."/>
            <person name="Ravin N.V."/>
            <person name="Skryabin K.G."/>
        </authorList>
    </citation>
    <scope>NUCLEOTIDE SEQUENCE [LARGE SCALE GENOMIC DNA]</scope>
    <source>
        <strain evidence="2 3">1860</strain>
    </source>
</reference>
<dbReference type="GO" id="GO:0008757">
    <property type="term" value="F:S-adenosylmethionine-dependent methyltransferase activity"/>
    <property type="evidence" value="ECO:0007669"/>
    <property type="project" value="InterPro"/>
</dbReference>
<proteinExistence type="predicted"/>
<dbReference type="SUPFAM" id="SSF53335">
    <property type="entry name" value="S-adenosyl-L-methionine-dependent methyltransferases"/>
    <property type="match status" value="1"/>
</dbReference>
<protein>
    <submittedName>
        <fullName evidence="2">Methyltransferase type 11</fullName>
    </submittedName>
</protein>
<dbReference type="OrthoDB" id="382769at2157"/>
<dbReference type="BioCyc" id="PSP1104324:GJSN-1385-MONOMER"/>
<evidence type="ECO:0000313" key="3">
    <source>
        <dbReference type="Proteomes" id="UP000005867"/>
    </source>
</evidence>
<dbReference type="AlphaFoldDB" id="G7VE62"/>
<sequence>MLTVNFWVEDIVAVVRAKVGNLRRYEVPCAVDVRRMPPLRRYVDMGLAEIRNDVLVVRRDAVTATPLGGAVTKTISCLSTRPTPVKKVAECTGMDVAKTAFVVSLLRVLFPATLEIFGGYSADSVLAQYGVGAKLPARELWDEITKLAERGIVAPNPALIKGGRPTVVRSRAAKYSIPPILAAIDYRDAVVLDVGSGFGTKGAATIRWGARHVILLDIDETILRARGNGLLIDRIVGDAHMLPIRSRGVDVAIFWNVYNFLHRPEEAVAEIKRVAKRAVAFSVYNALSGRYVAYRQFLDTASKWGRVKAVRRLGDSQYQAVVEL</sequence>
<keyword evidence="3" id="KW-1185">Reference proteome</keyword>
<accession>G7VE62</accession>
<name>G7VE62_9CREN</name>
<dbReference type="HOGENOM" id="CLU_856901_0_0_2"/>